<evidence type="ECO:0000256" key="4">
    <source>
        <dbReference type="ARBA" id="ARBA00023004"/>
    </source>
</evidence>
<dbReference type="SUPFAM" id="SSF48264">
    <property type="entry name" value="Cytochrome P450"/>
    <property type="match status" value="1"/>
</dbReference>
<comment type="cofactor">
    <cofactor evidence="1">
        <name>heme</name>
        <dbReference type="ChEBI" id="CHEBI:30413"/>
    </cofactor>
</comment>
<reference evidence="7 8" key="1">
    <citation type="submission" date="2024-02" db="EMBL/GenBank/DDBJ databases">
        <authorList>
            <person name="Daric V."/>
            <person name="Darras S."/>
        </authorList>
    </citation>
    <scope>NUCLEOTIDE SEQUENCE [LARGE SCALE GENOMIC DNA]</scope>
</reference>
<gene>
    <name evidence="7" type="ORF">CVLEPA_LOCUS29240</name>
</gene>
<evidence type="ECO:0008006" key="9">
    <source>
        <dbReference type="Google" id="ProtNLM"/>
    </source>
</evidence>
<dbReference type="InterPro" id="IPR001128">
    <property type="entry name" value="Cyt_P450"/>
</dbReference>
<evidence type="ECO:0000256" key="5">
    <source>
        <dbReference type="RuleBase" id="RU000461"/>
    </source>
</evidence>
<dbReference type="Proteomes" id="UP001642483">
    <property type="component" value="Unassembled WGS sequence"/>
</dbReference>
<evidence type="ECO:0000256" key="2">
    <source>
        <dbReference type="ARBA" id="ARBA00010617"/>
    </source>
</evidence>
<keyword evidence="6" id="KW-1133">Transmembrane helix</keyword>
<keyword evidence="6" id="KW-0472">Membrane</keyword>
<dbReference type="InterPro" id="IPR017972">
    <property type="entry name" value="Cyt_P450_CS"/>
</dbReference>
<dbReference type="PRINTS" id="PR00385">
    <property type="entry name" value="P450"/>
</dbReference>
<keyword evidence="5" id="KW-0560">Oxidoreductase</keyword>
<organism evidence="7 8">
    <name type="scientific">Clavelina lepadiformis</name>
    <name type="common">Light-bulb sea squirt</name>
    <name type="synonym">Ascidia lepadiformis</name>
    <dbReference type="NCBI Taxonomy" id="159417"/>
    <lineage>
        <taxon>Eukaryota</taxon>
        <taxon>Metazoa</taxon>
        <taxon>Chordata</taxon>
        <taxon>Tunicata</taxon>
        <taxon>Ascidiacea</taxon>
        <taxon>Aplousobranchia</taxon>
        <taxon>Clavelinidae</taxon>
        <taxon>Clavelina</taxon>
    </lineage>
</organism>
<dbReference type="PANTHER" id="PTHR24300:SF397">
    <property type="entry name" value="CYTOCHROME P450 2U1"/>
    <property type="match status" value="1"/>
</dbReference>
<dbReference type="InterPro" id="IPR036396">
    <property type="entry name" value="Cyt_P450_sf"/>
</dbReference>
<feature type="transmembrane region" description="Helical" evidence="6">
    <location>
        <begin position="12"/>
        <end position="31"/>
    </location>
</feature>
<proteinExistence type="inferred from homology"/>
<dbReference type="InterPro" id="IPR002401">
    <property type="entry name" value="Cyt_P450_E_grp-I"/>
</dbReference>
<keyword evidence="4 5" id="KW-0408">Iron</keyword>
<dbReference type="Gene3D" id="1.10.630.10">
    <property type="entry name" value="Cytochrome P450"/>
    <property type="match status" value="1"/>
</dbReference>
<evidence type="ECO:0000256" key="6">
    <source>
        <dbReference type="SAM" id="Phobius"/>
    </source>
</evidence>
<protein>
    <recommendedName>
        <fullName evidence="9">Cytochrome P450</fullName>
    </recommendedName>
</protein>
<dbReference type="InterPro" id="IPR050182">
    <property type="entry name" value="Cytochrome_P450_fam2"/>
</dbReference>
<keyword evidence="6" id="KW-0812">Transmembrane</keyword>
<dbReference type="PANTHER" id="PTHR24300">
    <property type="entry name" value="CYTOCHROME P450 508A4-RELATED"/>
    <property type="match status" value="1"/>
</dbReference>
<evidence type="ECO:0000313" key="8">
    <source>
        <dbReference type="Proteomes" id="UP001642483"/>
    </source>
</evidence>
<accession>A0ABP0GY78</accession>
<name>A0ABP0GY78_CLALP</name>
<keyword evidence="3 5" id="KW-0479">Metal-binding</keyword>
<dbReference type="PROSITE" id="PS00086">
    <property type="entry name" value="CYTOCHROME_P450"/>
    <property type="match status" value="1"/>
</dbReference>
<evidence type="ECO:0000313" key="7">
    <source>
        <dbReference type="EMBL" id="CAK8696048.1"/>
    </source>
</evidence>
<keyword evidence="5" id="KW-0349">Heme</keyword>
<sequence length="522" mass="59233">MILNEDQSIFNPYLVSASLTLVVLLFTWVYWNKRPPNSPPGSNGIPLLGAILSLTSFPQIALTKLGKKYGPIYMVYFGNTAVVVLETPEIAHEAFAKNDCFNDRPQTIPTLCSGKGLIMINASDFQREQRQFNLHALREFGMGRKKLEGRLVDVSRQLCKTIDDLCGNSGTSKPFPINDMIYQSISSVISYIIFNHDVTVDDKEFDVLLKEMTEPKKENVLSGILMFAPKLKYLPFFSTNWRKSEEFRDKLEEKIKGEVLSHQKSHDRNNPRDIIDCFLNEMNNFSSSKSSGQIDKSCDQNDEMNRSYSWQPSSSFTIGQLISSVRDLFMAGTETTASTICWIILFLSHYQDVQEKMQKEIDEVLGQSGVPSMSITEKLPHVRAVLQEVSRLRPSAPLSLPHMASRDAILNGYVIPKGAIILTNIWGIQHDESRWPEPEKFLPERHLDNDGKFNTSSNWMIFNVGLRNCLGQKLAKMELFIVTISLFQKFSFALPPGTTPDMEGESVVTLRPRHFDLIATRR</sequence>
<comment type="similarity">
    <text evidence="2 5">Belongs to the cytochrome P450 family.</text>
</comment>
<evidence type="ECO:0000256" key="3">
    <source>
        <dbReference type="ARBA" id="ARBA00022723"/>
    </source>
</evidence>
<comment type="caution">
    <text evidence="7">The sequence shown here is derived from an EMBL/GenBank/DDBJ whole genome shotgun (WGS) entry which is preliminary data.</text>
</comment>
<keyword evidence="8" id="KW-1185">Reference proteome</keyword>
<keyword evidence="5" id="KW-0503">Monooxygenase</keyword>
<dbReference type="Pfam" id="PF00067">
    <property type="entry name" value="p450"/>
    <property type="match status" value="1"/>
</dbReference>
<dbReference type="PRINTS" id="PR00463">
    <property type="entry name" value="EP450I"/>
</dbReference>
<dbReference type="EMBL" id="CAWYQH010000152">
    <property type="protein sequence ID" value="CAK8696048.1"/>
    <property type="molecule type" value="Genomic_DNA"/>
</dbReference>
<evidence type="ECO:0000256" key="1">
    <source>
        <dbReference type="ARBA" id="ARBA00001971"/>
    </source>
</evidence>